<proteinExistence type="predicted"/>
<feature type="compositionally biased region" description="Basic and acidic residues" evidence="1">
    <location>
        <begin position="220"/>
        <end position="241"/>
    </location>
</feature>
<sequence>MEPPYLTHPETSIFNASIHQITSHTPTTNVEMSSPLTKEKKTLTRTLNIAPKTGLMGGGRRRLEQLTYNAALCKRRSVSECSTSTISSTNSTTSTGSPSSISESDKSCAVPQSEVLPPEATAFHPVESEALCPLSVPHPKGAIYHRLAGQEAPALAHRSTSRPGKLNPSAHSRRDVKLPYVRFIGASPTPSVYLRRDSKFPRVSEKLKLCTLISGATQNPRREGARREEAPREEPGRRSSPSEEDTRDLNHPVHHQRRTAATESISDQPVCEKTPRGPCSCREEE</sequence>
<evidence type="ECO:0000313" key="2">
    <source>
        <dbReference type="EnsemblMetazoa" id="LLOJ009011-PA"/>
    </source>
</evidence>
<reference evidence="2" key="1">
    <citation type="submission" date="2020-05" db="UniProtKB">
        <authorList>
            <consortium name="EnsemblMetazoa"/>
        </authorList>
    </citation>
    <scope>IDENTIFICATION</scope>
    <source>
        <strain evidence="2">Jacobina</strain>
    </source>
</reference>
<evidence type="ECO:0000313" key="3">
    <source>
        <dbReference type="Proteomes" id="UP000092461"/>
    </source>
</evidence>
<accession>A0A1B0EZZ5</accession>
<protein>
    <submittedName>
        <fullName evidence="2">Uncharacterized protein</fullName>
    </submittedName>
</protein>
<feature type="region of interest" description="Disordered" evidence="1">
    <location>
        <begin position="153"/>
        <end position="173"/>
    </location>
</feature>
<feature type="region of interest" description="Disordered" evidence="1">
    <location>
        <begin position="214"/>
        <end position="285"/>
    </location>
</feature>
<dbReference type="EnsemblMetazoa" id="LLOJ009011-RA">
    <property type="protein sequence ID" value="LLOJ009011-PA"/>
    <property type="gene ID" value="LLOJ009011"/>
</dbReference>
<dbReference type="Proteomes" id="UP000092461">
    <property type="component" value="Unassembled WGS sequence"/>
</dbReference>
<name>A0A1B0EZZ5_LUTLO</name>
<dbReference type="EMBL" id="AJWK01030803">
    <property type="status" value="NOT_ANNOTATED_CDS"/>
    <property type="molecule type" value="Genomic_DNA"/>
</dbReference>
<keyword evidence="3" id="KW-1185">Reference proteome</keyword>
<evidence type="ECO:0000256" key="1">
    <source>
        <dbReference type="SAM" id="MobiDB-lite"/>
    </source>
</evidence>
<dbReference type="EMBL" id="AJWK01030802">
    <property type="status" value="NOT_ANNOTATED_CDS"/>
    <property type="molecule type" value="Genomic_DNA"/>
</dbReference>
<feature type="compositionally biased region" description="Low complexity" evidence="1">
    <location>
        <begin position="82"/>
        <end position="102"/>
    </location>
</feature>
<feature type="region of interest" description="Disordered" evidence="1">
    <location>
        <begin position="82"/>
        <end position="112"/>
    </location>
</feature>
<organism evidence="2 3">
    <name type="scientific">Lutzomyia longipalpis</name>
    <name type="common">Sand fly</name>
    <dbReference type="NCBI Taxonomy" id="7200"/>
    <lineage>
        <taxon>Eukaryota</taxon>
        <taxon>Metazoa</taxon>
        <taxon>Ecdysozoa</taxon>
        <taxon>Arthropoda</taxon>
        <taxon>Hexapoda</taxon>
        <taxon>Insecta</taxon>
        <taxon>Pterygota</taxon>
        <taxon>Neoptera</taxon>
        <taxon>Endopterygota</taxon>
        <taxon>Diptera</taxon>
        <taxon>Nematocera</taxon>
        <taxon>Psychodoidea</taxon>
        <taxon>Psychodidae</taxon>
        <taxon>Lutzomyia</taxon>
        <taxon>Lutzomyia</taxon>
    </lineage>
</organism>
<dbReference type="AlphaFoldDB" id="A0A1B0EZZ5"/>
<dbReference type="VEuPathDB" id="VectorBase:LLOJ009011"/>